<dbReference type="EMBL" id="CT573213">
    <property type="protein sequence ID" value="CAJ60370.1"/>
    <property type="molecule type" value="Genomic_DNA"/>
</dbReference>
<reference evidence="2 3" key="1">
    <citation type="journal article" date="2007" name="Genome Res.">
        <title>Genome characteristics of facultatively symbiotic Frankia sp. strains reflect host range and host plant biogeography.</title>
        <authorList>
            <person name="Normand P."/>
            <person name="Lapierre P."/>
            <person name="Tisa L.S."/>
            <person name="Gogarten J.P."/>
            <person name="Alloisio N."/>
            <person name="Bagnarol E."/>
            <person name="Bassi C.A."/>
            <person name="Berry A.M."/>
            <person name="Bickhart D.M."/>
            <person name="Choisne N."/>
            <person name="Couloux A."/>
            <person name="Cournoyer B."/>
            <person name="Cruveiller S."/>
            <person name="Daubin V."/>
            <person name="Demange N."/>
            <person name="Francino M.P."/>
            <person name="Goltsman E."/>
            <person name="Huang Y."/>
            <person name="Kopp O.R."/>
            <person name="Labarre L."/>
            <person name="Lapidus A."/>
            <person name="Lavire C."/>
            <person name="Marechal J."/>
            <person name="Martinez M."/>
            <person name="Mastronunzio J.E."/>
            <person name="Mullin B.C."/>
            <person name="Niemann J."/>
            <person name="Pujic P."/>
            <person name="Rawnsley T."/>
            <person name="Rouy Z."/>
            <person name="Schenowitz C."/>
            <person name="Sellstedt A."/>
            <person name="Tavares F."/>
            <person name="Tomkins J.P."/>
            <person name="Vallenet D."/>
            <person name="Valverde C."/>
            <person name="Wall L.G."/>
            <person name="Wang Y."/>
            <person name="Medigue C."/>
            <person name="Benson D.R."/>
        </authorList>
    </citation>
    <scope>NUCLEOTIDE SEQUENCE [LARGE SCALE GENOMIC DNA]</scope>
    <source>
        <strain evidence="3">DSM 45986 / CECT 9034 / ACN14a</strain>
    </source>
</reference>
<dbReference type="AlphaFoldDB" id="Q0RQ07"/>
<evidence type="ECO:0000256" key="1">
    <source>
        <dbReference type="SAM" id="MobiDB-lite"/>
    </source>
</evidence>
<gene>
    <name evidence="2" type="ordered locus">FRAAL1717</name>
</gene>
<proteinExistence type="predicted"/>
<name>Q0RQ07_FRAAA</name>
<accession>Q0RQ07</accession>
<feature type="region of interest" description="Disordered" evidence="1">
    <location>
        <begin position="1"/>
        <end position="23"/>
    </location>
</feature>
<dbReference type="KEGG" id="fal:FRAAL1717"/>
<protein>
    <submittedName>
        <fullName evidence="2">Uncharacterized protein</fullName>
    </submittedName>
</protein>
<organism evidence="2 3">
    <name type="scientific">Frankia alni (strain DSM 45986 / CECT 9034 / ACN14a)</name>
    <dbReference type="NCBI Taxonomy" id="326424"/>
    <lineage>
        <taxon>Bacteria</taxon>
        <taxon>Bacillati</taxon>
        <taxon>Actinomycetota</taxon>
        <taxon>Actinomycetes</taxon>
        <taxon>Frankiales</taxon>
        <taxon>Frankiaceae</taxon>
        <taxon>Frankia</taxon>
    </lineage>
</organism>
<evidence type="ECO:0000313" key="2">
    <source>
        <dbReference type="EMBL" id="CAJ60370.1"/>
    </source>
</evidence>
<sequence>MPDAVPDRARWMMSGEQEAYEAG</sequence>
<feature type="compositionally biased region" description="Basic and acidic residues" evidence="1">
    <location>
        <begin position="1"/>
        <end position="10"/>
    </location>
</feature>
<keyword evidence="3" id="KW-1185">Reference proteome</keyword>
<dbReference type="HOGENOM" id="CLU_3422873_0_0_11"/>
<dbReference type="STRING" id="326424.FRAAL1717"/>
<evidence type="ECO:0000313" key="3">
    <source>
        <dbReference type="Proteomes" id="UP000000657"/>
    </source>
</evidence>
<dbReference type="Proteomes" id="UP000000657">
    <property type="component" value="Chromosome"/>
</dbReference>